<evidence type="ECO:0000313" key="1">
    <source>
        <dbReference type="EMBL" id="RUO73258.1"/>
    </source>
</evidence>
<dbReference type="InterPro" id="IPR010342">
    <property type="entry name" value="DUF938"/>
</dbReference>
<dbReference type="PANTHER" id="PTHR20974">
    <property type="entry name" value="UPF0585 PROTEIN CG18661"/>
    <property type="match status" value="1"/>
</dbReference>
<dbReference type="GO" id="GO:0008168">
    <property type="term" value="F:methyltransferase activity"/>
    <property type="evidence" value="ECO:0007669"/>
    <property type="project" value="UniProtKB-KW"/>
</dbReference>
<keyword evidence="1" id="KW-0489">Methyltransferase</keyword>
<dbReference type="SUPFAM" id="SSF53335">
    <property type="entry name" value="S-adenosyl-L-methionine-dependent methyltransferases"/>
    <property type="match status" value="1"/>
</dbReference>
<reference evidence="2" key="1">
    <citation type="journal article" date="2018" name="Front. Microbiol.">
        <title>Genome-Based Analysis Reveals the Taxonomy and Diversity of the Family Idiomarinaceae.</title>
        <authorList>
            <person name="Liu Y."/>
            <person name="Lai Q."/>
            <person name="Shao Z."/>
        </authorList>
    </citation>
    <scope>NUCLEOTIDE SEQUENCE [LARGE SCALE GENOMIC DNA]</scope>
    <source>
        <strain evidence="2">R22</strain>
    </source>
</reference>
<keyword evidence="2" id="KW-1185">Reference proteome</keyword>
<dbReference type="Pfam" id="PF06080">
    <property type="entry name" value="DUF938"/>
    <property type="match status" value="1"/>
</dbReference>
<evidence type="ECO:0000313" key="2">
    <source>
        <dbReference type="Proteomes" id="UP000288058"/>
    </source>
</evidence>
<protein>
    <submittedName>
        <fullName evidence="1">Methylase</fullName>
    </submittedName>
</protein>
<dbReference type="GO" id="GO:0032259">
    <property type="term" value="P:methylation"/>
    <property type="evidence" value="ECO:0007669"/>
    <property type="project" value="UniProtKB-KW"/>
</dbReference>
<accession>A0A432Z5R3</accession>
<organism evidence="1 2">
    <name type="scientific">Idiomarina ramblicola</name>
    <dbReference type="NCBI Taxonomy" id="263724"/>
    <lineage>
        <taxon>Bacteria</taxon>
        <taxon>Pseudomonadati</taxon>
        <taxon>Pseudomonadota</taxon>
        <taxon>Gammaproteobacteria</taxon>
        <taxon>Alteromonadales</taxon>
        <taxon>Idiomarinaceae</taxon>
        <taxon>Idiomarina</taxon>
    </lineage>
</organism>
<dbReference type="CDD" id="cd02440">
    <property type="entry name" value="AdoMet_MTases"/>
    <property type="match status" value="1"/>
</dbReference>
<dbReference type="PANTHER" id="PTHR20974:SF0">
    <property type="entry name" value="UPF0585 PROTEIN CG18661"/>
    <property type="match status" value="1"/>
</dbReference>
<dbReference type="Proteomes" id="UP000288058">
    <property type="component" value="Unassembled WGS sequence"/>
</dbReference>
<comment type="caution">
    <text evidence="1">The sequence shown here is derived from an EMBL/GenBank/DDBJ whole genome shotgun (WGS) entry which is preliminary data.</text>
</comment>
<sequence>MELPFSQACENNKNPILNVLEVAFANASRVLEVGSGTGQHAVYFARKLSHLEWQASDQPAYLPGVKARIEKEGVPGQPLPVEFDVFQSAPHGQFDALFTANTCHIMPKEGVEALFNQLADKLKSVKHLCIYGPFNDNGHFTSDSNRAFNQSLRARDSQMGIRDKQWIAKLASQQGLSLKNIHAMPANNQILEFQR</sequence>
<dbReference type="OrthoDB" id="5563826at2"/>
<gene>
    <name evidence="1" type="ORF">CWI78_02085</name>
</gene>
<name>A0A432Z5R3_9GAMM</name>
<dbReference type="RefSeq" id="WP_126779797.1">
    <property type="nucleotide sequence ID" value="NZ_PIQC01000001.1"/>
</dbReference>
<dbReference type="InterPro" id="IPR029063">
    <property type="entry name" value="SAM-dependent_MTases_sf"/>
</dbReference>
<dbReference type="Gene3D" id="3.40.50.150">
    <property type="entry name" value="Vaccinia Virus protein VP39"/>
    <property type="match status" value="1"/>
</dbReference>
<keyword evidence="1" id="KW-0808">Transferase</keyword>
<dbReference type="AlphaFoldDB" id="A0A432Z5R3"/>
<dbReference type="EMBL" id="PIQC01000001">
    <property type="protein sequence ID" value="RUO73258.1"/>
    <property type="molecule type" value="Genomic_DNA"/>
</dbReference>
<proteinExistence type="predicted"/>